<keyword evidence="2 5" id="KW-0547">Nucleotide-binding</keyword>
<evidence type="ECO:0000256" key="1">
    <source>
        <dbReference type="ARBA" id="ARBA00022679"/>
    </source>
</evidence>
<evidence type="ECO:0000256" key="5">
    <source>
        <dbReference type="PROSITE-ProRule" id="PRU10141"/>
    </source>
</evidence>
<dbReference type="InterPro" id="IPR035897">
    <property type="entry name" value="Toll_tir_struct_dom_sf"/>
</dbReference>
<dbReference type="PANTHER" id="PTHR43289">
    <property type="entry name" value="MITOGEN-ACTIVATED PROTEIN KINASE KINASE KINASE 20-RELATED"/>
    <property type="match status" value="1"/>
</dbReference>
<keyword evidence="1 7" id="KW-0808">Transferase</keyword>
<evidence type="ECO:0000256" key="4">
    <source>
        <dbReference type="ARBA" id="ARBA00022840"/>
    </source>
</evidence>
<keyword evidence="4 5" id="KW-0067">ATP-binding</keyword>
<organism evidence="7 8">
    <name type="scientific">Maioricimonas rarisocia</name>
    <dbReference type="NCBI Taxonomy" id="2528026"/>
    <lineage>
        <taxon>Bacteria</taxon>
        <taxon>Pseudomonadati</taxon>
        <taxon>Planctomycetota</taxon>
        <taxon>Planctomycetia</taxon>
        <taxon>Planctomycetales</taxon>
        <taxon>Planctomycetaceae</taxon>
        <taxon>Maioricimonas</taxon>
    </lineage>
</organism>
<dbReference type="PANTHER" id="PTHR43289:SF6">
    <property type="entry name" value="SERINE_THREONINE-PROTEIN KINASE NEKL-3"/>
    <property type="match status" value="1"/>
</dbReference>
<gene>
    <name evidence="7" type="primary">pknB_4</name>
    <name evidence="7" type="ORF">Mal4_03930</name>
</gene>
<dbReference type="Gene3D" id="1.10.510.10">
    <property type="entry name" value="Transferase(Phosphotransferase) domain 1"/>
    <property type="match status" value="1"/>
</dbReference>
<protein>
    <submittedName>
        <fullName evidence="7">Serine/threonine-protein kinase PknB</fullName>
        <ecNumber evidence="7">2.7.11.1</ecNumber>
    </submittedName>
</protein>
<dbReference type="InterPro" id="IPR000719">
    <property type="entry name" value="Prot_kinase_dom"/>
</dbReference>
<dbReference type="InterPro" id="IPR011009">
    <property type="entry name" value="Kinase-like_dom_sf"/>
</dbReference>
<dbReference type="EMBL" id="CP036275">
    <property type="protein sequence ID" value="QDU36110.1"/>
    <property type="molecule type" value="Genomic_DNA"/>
</dbReference>
<keyword evidence="8" id="KW-1185">Reference proteome</keyword>
<proteinExistence type="predicted"/>
<dbReference type="EC" id="2.7.11.1" evidence="7"/>
<dbReference type="KEGG" id="mri:Mal4_03930"/>
<dbReference type="CDD" id="cd14014">
    <property type="entry name" value="STKc_PknB_like"/>
    <property type="match status" value="1"/>
</dbReference>
<dbReference type="GO" id="GO:0004674">
    <property type="term" value="F:protein serine/threonine kinase activity"/>
    <property type="evidence" value="ECO:0007669"/>
    <property type="project" value="UniProtKB-EC"/>
</dbReference>
<dbReference type="Gene3D" id="3.30.200.20">
    <property type="entry name" value="Phosphorylase Kinase, domain 1"/>
    <property type="match status" value="1"/>
</dbReference>
<dbReference type="InterPro" id="IPR000157">
    <property type="entry name" value="TIR_dom"/>
</dbReference>
<feature type="binding site" evidence="5">
    <location>
        <position position="78"/>
    </location>
    <ligand>
        <name>ATP</name>
        <dbReference type="ChEBI" id="CHEBI:30616"/>
    </ligand>
</feature>
<evidence type="ECO:0000313" key="8">
    <source>
        <dbReference type="Proteomes" id="UP000320496"/>
    </source>
</evidence>
<dbReference type="InterPro" id="IPR008271">
    <property type="entry name" value="Ser/Thr_kinase_AS"/>
</dbReference>
<dbReference type="AlphaFoldDB" id="A0A517Z0V8"/>
<dbReference type="Proteomes" id="UP000320496">
    <property type="component" value="Chromosome"/>
</dbReference>
<dbReference type="OrthoDB" id="9801841at2"/>
<reference evidence="7 8" key="1">
    <citation type="submission" date="2019-02" db="EMBL/GenBank/DDBJ databases">
        <title>Deep-cultivation of Planctomycetes and their phenomic and genomic characterization uncovers novel biology.</title>
        <authorList>
            <person name="Wiegand S."/>
            <person name="Jogler M."/>
            <person name="Boedeker C."/>
            <person name="Pinto D."/>
            <person name="Vollmers J."/>
            <person name="Rivas-Marin E."/>
            <person name="Kohn T."/>
            <person name="Peeters S.H."/>
            <person name="Heuer A."/>
            <person name="Rast P."/>
            <person name="Oberbeckmann S."/>
            <person name="Bunk B."/>
            <person name="Jeske O."/>
            <person name="Meyerdierks A."/>
            <person name="Storesund J.E."/>
            <person name="Kallscheuer N."/>
            <person name="Luecker S."/>
            <person name="Lage O.M."/>
            <person name="Pohl T."/>
            <person name="Merkel B.J."/>
            <person name="Hornburger P."/>
            <person name="Mueller R.-W."/>
            <person name="Bruemmer F."/>
            <person name="Labrenz M."/>
            <person name="Spormann A.M."/>
            <person name="Op den Camp H."/>
            <person name="Overmann J."/>
            <person name="Amann R."/>
            <person name="Jetten M.S.M."/>
            <person name="Mascher T."/>
            <person name="Medema M.H."/>
            <person name="Devos D.P."/>
            <person name="Kaster A.-K."/>
            <person name="Ovreas L."/>
            <person name="Rohde M."/>
            <person name="Galperin M.Y."/>
            <person name="Jogler C."/>
        </authorList>
    </citation>
    <scope>NUCLEOTIDE SEQUENCE [LARGE SCALE GENOMIC DNA]</scope>
    <source>
        <strain evidence="7 8">Mal4</strain>
    </source>
</reference>
<dbReference type="PROSITE" id="PS50011">
    <property type="entry name" value="PROTEIN_KINASE_DOM"/>
    <property type="match status" value="1"/>
</dbReference>
<dbReference type="SUPFAM" id="SSF52200">
    <property type="entry name" value="Toll/Interleukin receptor TIR domain"/>
    <property type="match status" value="1"/>
</dbReference>
<dbReference type="SUPFAM" id="SSF56112">
    <property type="entry name" value="Protein kinase-like (PK-like)"/>
    <property type="match status" value="1"/>
</dbReference>
<dbReference type="InterPro" id="IPR017441">
    <property type="entry name" value="Protein_kinase_ATP_BS"/>
</dbReference>
<dbReference type="PROSITE" id="PS00107">
    <property type="entry name" value="PROTEIN_KINASE_ATP"/>
    <property type="match status" value="1"/>
</dbReference>
<dbReference type="Pfam" id="PF13676">
    <property type="entry name" value="TIR_2"/>
    <property type="match status" value="1"/>
</dbReference>
<evidence type="ECO:0000256" key="3">
    <source>
        <dbReference type="ARBA" id="ARBA00022777"/>
    </source>
</evidence>
<evidence type="ECO:0000256" key="2">
    <source>
        <dbReference type="ARBA" id="ARBA00022741"/>
    </source>
</evidence>
<evidence type="ECO:0000313" key="7">
    <source>
        <dbReference type="EMBL" id="QDU36110.1"/>
    </source>
</evidence>
<evidence type="ECO:0000259" key="6">
    <source>
        <dbReference type="PROSITE" id="PS50011"/>
    </source>
</evidence>
<dbReference type="SMART" id="SM00220">
    <property type="entry name" value="S_TKc"/>
    <property type="match status" value="1"/>
</dbReference>
<name>A0A517Z0V8_9PLAN</name>
<dbReference type="Gene3D" id="3.40.50.10140">
    <property type="entry name" value="Toll/interleukin-1 receptor homology (TIR) domain"/>
    <property type="match status" value="1"/>
</dbReference>
<sequence length="1047" mass="117835">MHAHDEHQVTTVLYCRSAGDGRITPHWDDSHDAELRGAFEVGRTIGERYFLQEQLGGGSMGRVFRARDLRLDRPVAMKVVAHHRRGITDLEAALEREAKLGANLSHPGIAAVYDFGFVGTKSYTIFEFVEGETLRVLLSRRGRLTLDESRGIVSDLATALDYAHAQGVIHRDLKPENIVFTPGGELKILDFGIALDVTRDVATGTYSGTPAYSSPEQAECRPTGGRSDQYALALIVFEMLAGRKAFTDPDPQEVLRRQVSEPPPRLGEYVSDCSGQAERAVLRALSKHSDERFATCRDFVQEIYGNSLPELQRHVVSTPLAQRIGFYIGHVAEESLLARHIGTALHARKYSCWYYGRDAIPGVPFPGQARSAIERSQAVVLLFSRAAARSPDFGQELEHAHRIGCPVLPLLIDMSREEFEHLAPSWCRMLGASPVIEYRRTAPEQELIDRLVAAATSLGIATDAEIRPSSSGSRQRCSGPVWATDANQIDIHDLHRVLFRNGTIDDFLQHRHRHFIAATKGFGKTLLLTCKRQQLTEARDASHDAVTMVPDGRPYLDFMSEMRSLSSRYEKPLSDLSTCKRLWNMALRISAISHHTKVIDADEQEEIDEFPSRIRRWLRGARIQPTVVFKELTSLRVSELNRLIDTSENFLDQKLRQIHGGTYFFIDKVDQAIRHLSREAWIAVQAGLIEAAWETMNANSHVKIYASIRQEAFVNYQSDIKSNLFAATTSLNYSDEELRGLVDQLAGCYEGCASFADFLGVNVIRHGRRPIPEDSFGYVRRHTCGRPRDLVAIASELSSRRSDLSEQRIREIVQQTSSNVLVSNIFDEVQVFLNCLHDRDARLRFLAMIPGNILEKAEAIRICEQFNGLEPGTLQHFGEDSSEIFHPFRDLYFAGLLGTIAEDPESGGATQRFRRPNDSLSHAAAELPDSPVLLLHPALDTFIRSQRTRAPFLQYQYIAVGENLPWAPHSPILMQIDRHLSQLEDRRFAELAHVLVKRIQLLLNSGNVPFARMEIETSAEWKDLTTRSGSEETAEALLWLEELLQEL</sequence>
<dbReference type="RefSeq" id="WP_145366812.1">
    <property type="nucleotide sequence ID" value="NZ_CP036275.1"/>
</dbReference>
<accession>A0A517Z0V8</accession>
<dbReference type="GO" id="GO:0007165">
    <property type="term" value="P:signal transduction"/>
    <property type="evidence" value="ECO:0007669"/>
    <property type="project" value="InterPro"/>
</dbReference>
<dbReference type="GO" id="GO:0005524">
    <property type="term" value="F:ATP binding"/>
    <property type="evidence" value="ECO:0007669"/>
    <property type="project" value="UniProtKB-UniRule"/>
</dbReference>
<feature type="domain" description="Protein kinase" evidence="6">
    <location>
        <begin position="49"/>
        <end position="304"/>
    </location>
</feature>
<dbReference type="PROSITE" id="PS00108">
    <property type="entry name" value="PROTEIN_KINASE_ST"/>
    <property type="match status" value="1"/>
</dbReference>
<dbReference type="Pfam" id="PF00069">
    <property type="entry name" value="Pkinase"/>
    <property type="match status" value="1"/>
</dbReference>
<keyword evidence="3 7" id="KW-0418">Kinase</keyword>